<keyword evidence="1" id="KW-0812">Transmembrane</keyword>
<evidence type="ECO:0000313" key="2">
    <source>
        <dbReference type="EMBL" id="OQP55611.1"/>
    </source>
</evidence>
<dbReference type="SUPFAM" id="SSF53756">
    <property type="entry name" value="UDP-Glycosyltransferase/glycogen phosphorylase"/>
    <property type="match status" value="1"/>
</dbReference>
<dbReference type="PANTHER" id="PTHR45947">
    <property type="entry name" value="SULFOQUINOVOSYL TRANSFERASE SQD2"/>
    <property type="match status" value="1"/>
</dbReference>
<dbReference type="InterPro" id="IPR050194">
    <property type="entry name" value="Glycosyltransferase_grp1"/>
</dbReference>
<sequence>MARFLFIDEKIINLMQVNEKPCGGSAVQTYGWILGLIAEGQEVLVMTRTDDKTVLKEECRNIKIVPMYDFNKGIRWFRWLYYRLPHMYKNIKNSKPDYLYSGIAGWTTLLLALTCRILHVKYIQRISSDAHLDKRFRDTNSTIHHFLLYWGLKLSHHILCQNNYQLLKIKKKFPNKSAIKILNPYYLKIQDLHTNEHTGGYIAWLGLYRYAKNLKLLYQIAAILKHEQFLIAGKAGSNSDEETTVYLEKLKQLPNVQFSGYLERTQVSPFLAKAKFLLNTSRFEGFSNTFLEAWAVGTPVLSTVNVNPDSIISNHNLGIVYNEVFDLCKQHATLLQQKYQLMSENARQYVAHYHGYRIVTQQLLSYLSKTDKPITSSTYLNTPVQIKIVK</sequence>
<dbReference type="EMBL" id="LWBO01000001">
    <property type="protein sequence ID" value="OQP55611.1"/>
    <property type="molecule type" value="Genomic_DNA"/>
</dbReference>
<dbReference type="GO" id="GO:0016740">
    <property type="term" value="F:transferase activity"/>
    <property type="evidence" value="ECO:0007669"/>
    <property type="project" value="UniProtKB-KW"/>
</dbReference>
<keyword evidence="1" id="KW-1133">Transmembrane helix</keyword>
<gene>
    <name evidence="2" type="ORF">A4D02_04725</name>
</gene>
<dbReference type="Pfam" id="PF13692">
    <property type="entry name" value="Glyco_trans_1_4"/>
    <property type="match status" value="1"/>
</dbReference>
<dbReference type="Proteomes" id="UP000192277">
    <property type="component" value="Unassembled WGS sequence"/>
</dbReference>
<keyword evidence="2" id="KW-0808">Transferase</keyword>
<evidence type="ECO:0000256" key="1">
    <source>
        <dbReference type="SAM" id="Phobius"/>
    </source>
</evidence>
<proteinExistence type="predicted"/>
<accession>A0ABX3P710</accession>
<name>A0ABX3P710_9BACT</name>
<dbReference type="PANTHER" id="PTHR45947:SF3">
    <property type="entry name" value="SULFOQUINOVOSYL TRANSFERASE SQD2"/>
    <property type="match status" value="1"/>
</dbReference>
<protein>
    <submittedName>
        <fullName evidence="2">Group 1 glycosyl transferase</fullName>
    </submittedName>
</protein>
<dbReference type="Gene3D" id="3.40.50.2000">
    <property type="entry name" value="Glycogen Phosphorylase B"/>
    <property type="match status" value="2"/>
</dbReference>
<dbReference type="CDD" id="cd03801">
    <property type="entry name" value="GT4_PimA-like"/>
    <property type="match status" value="1"/>
</dbReference>
<organism evidence="2 3">
    <name type="scientific">Niastella koreensis</name>
    <dbReference type="NCBI Taxonomy" id="354356"/>
    <lineage>
        <taxon>Bacteria</taxon>
        <taxon>Pseudomonadati</taxon>
        <taxon>Bacteroidota</taxon>
        <taxon>Chitinophagia</taxon>
        <taxon>Chitinophagales</taxon>
        <taxon>Chitinophagaceae</taxon>
        <taxon>Niastella</taxon>
    </lineage>
</organism>
<dbReference type="RefSeq" id="WP_014223237.1">
    <property type="nucleotide sequence ID" value="NZ_LWBO01000001.1"/>
</dbReference>
<comment type="caution">
    <text evidence="2">The sequence shown here is derived from an EMBL/GenBank/DDBJ whole genome shotgun (WGS) entry which is preliminary data.</text>
</comment>
<evidence type="ECO:0000313" key="3">
    <source>
        <dbReference type="Proteomes" id="UP000192277"/>
    </source>
</evidence>
<feature type="transmembrane region" description="Helical" evidence="1">
    <location>
        <begin position="98"/>
        <end position="118"/>
    </location>
</feature>
<keyword evidence="1" id="KW-0472">Membrane</keyword>
<reference evidence="2 3" key="1">
    <citation type="submission" date="2016-04" db="EMBL/GenBank/DDBJ databases">
        <authorList>
            <person name="Chen L."/>
            <person name="Zhuang W."/>
            <person name="Wang G."/>
        </authorList>
    </citation>
    <scope>NUCLEOTIDE SEQUENCE [LARGE SCALE GENOMIC DNA]</scope>
    <source>
        <strain evidence="3">GR20</strain>
    </source>
</reference>
<keyword evidence="3" id="KW-1185">Reference proteome</keyword>